<name>A0A0F8WJI7_9ZZZZ</name>
<dbReference type="AlphaFoldDB" id="A0A0F8WJI7"/>
<comment type="caution">
    <text evidence="1">The sequence shown here is derived from an EMBL/GenBank/DDBJ whole genome shotgun (WGS) entry which is preliminary data.</text>
</comment>
<reference evidence="1" key="1">
    <citation type="journal article" date="2015" name="Nature">
        <title>Complex archaea that bridge the gap between prokaryotes and eukaryotes.</title>
        <authorList>
            <person name="Spang A."/>
            <person name="Saw J.H."/>
            <person name="Jorgensen S.L."/>
            <person name="Zaremba-Niedzwiedzka K."/>
            <person name="Martijn J."/>
            <person name="Lind A.E."/>
            <person name="van Eijk R."/>
            <person name="Schleper C."/>
            <person name="Guy L."/>
            <person name="Ettema T.J."/>
        </authorList>
    </citation>
    <scope>NUCLEOTIDE SEQUENCE</scope>
</reference>
<evidence type="ECO:0000313" key="1">
    <source>
        <dbReference type="EMBL" id="KKK57037.1"/>
    </source>
</evidence>
<gene>
    <name evidence="1" type="ORF">LCGC14_3058540</name>
</gene>
<accession>A0A0F8WJI7</accession>
<sequence>MRYCVPQIGDAHREPLGRRASTARMVTEPMRPAASDPRLQYMLPLAGLGERGPLVSDIQMAPNKPVPVLQRARKMTIAIRMFLVLYDCGQYPYVHE</sequence>
<dbReference type="EMBL" id="LAZR01064690">
    <property type="protein sequence ID" value="KKK57037.1"/>
    <property type="molecule type" value="Genomic_DNA"/>
</dbReference>
<proteinExistence type="predicted"/>
<protein>
    <submittedName>
        <fullName evidence="1">Uncharacterized protein</fullName>
    </submittedName>
</protein>
<organism evidence="1">
    <name type="scientific">marine sediment metagenome</name>
    <dbReference type="NCBI Taxonomy" id="412755"/>
    <lineage>
        <taxon>unclassified sequences</taxon>
        <taxon>metagenomes</taxon>
        <taxon>ecological metagenomes</taxon>
    </lineage>
</organism>